<evidence type="ECO:0000313" key="2">
    <source>
        <dbReference type="EMBL" id="KAI6648095.1"/>
    </source>
</evidence>
<dbReference type="EMBL" id="JAKMXF010000332">
    <property type="protein sequence ID" value="KAI6648095.1"/>
    <property type="molecule type" value="Genomic_DNA"/>
</dbReference>
<feature type="compositionally biased region" description="Polar residues" evidence="1">
    <location>
        <begin position="49"/>
        <end position="71"/>
    </location>
</feature>
<accession>A0AAV7JI10</accession>
<feature type="region of interest" description="Disordered" evidence="1">
    <location>
        <begin position="42"/>
        <end position="74"/>
    </location>
</feature>
<proteinExistence type="predicted"/>
<protein>
    <submittedName>
        <fullName evidence="2">Uncharacterized protein</fullName>
    </submittedName>
</protein>
<evidence type="ECO:0000256" key="1">
    <source>
        <dbReference type="SAM" id="MobiDB-lite"/>
    </source>
</evidence>
<dbReference type="Proteomes" id="UP001165289">
    <property type="component" value="Unassembled WGS sequence"/>
</dbReference>
<comment type="caution">
    <text evidence="2">The sequence shown here is derived from an EMBL/GenBank/DDBJ whole genome shotgun (WGS) entry which is preliminary data.</text>
</comment>
<keyword evidence="3" id="KW-1185">Reference proteome</keyword>
<organism evidence="2 3">
    <name type="scientific">Oopsacas minuta</name>
    <dbReference type="NCBI Taxonomy" id="111878"/>
    <lineage>
        <taxon>Eukaryota</taxon>
        <taxon>Metazoa</taxon>
        <taxon>Porifera</taxon>
        <taxon>Hexactinellida</taxon>
        <taxon>Hexasterophora</taxon>
        <taxon>Lyssacinosida</taxon>
        <taxon>Leucopsacidae</taxon>
        <taxon>Oopsacas</taxon>
    </lineage>
</organism>
<gene>
    <name evidence="2" type="ORF">LOD99_11904</name>
</gene>
<sequence>MGRTTLLSVIKSMREYFSPDLSDSFRGRSPIHLSKEDCLDSDLDDENVYNPTDHSPSSPNSNVEISLNTSPEKCPSSPLYLGESIHSTLNTISEQQPDHSPFTSPQSLLDTSVVSMAGLSAAKALIPLNVTFVRILDEKVRDDCLKEYRMTKPFLMMLLSTPLGF</sequence>
<dbReference type="AlphaFoldDB" id="A0AAV7JI10"/>
<name>A0AAV7JI10_9METZ</name>
<evidence type="ECO:0000313" key="3">
    <source>
        <dbReference type="Proteomes" id="UP001165289"/>
    </source>
</evidence>
<reference evidence="2 3" key="1">
    <citation type="journal article" date="2023" name="BMC Biol.">
        <title>The compact genome of the sponge Oopsacas minuta (Hexactinellida) is lacking key metazoan core genes.</title>
        <authorList>
            <person name="Santini S."/>
            <person name="Schenkelaars Q."/>
            <person name="Jourda C."/>
            <person name="Duchesne M."/>
            <person name="Belahbib H."/>
            <person name="Rocher C."/>
            <person name="Selva M."/>
            <person name="Riesgo A."/>
            <person name="Vervoort M."/>
            <person name="Leys S.P."/>
            <person name="Kodjabachian L."/>
            <person name="Le Bivic A."/>
            <person name="Borchiellini C."/>
            <person name="Claverie J.M."/>
            <person name="Renard E."/>
        </authorList>
    </citation>
    <scope>NUCLEOTIDE SEQUENCE [LARGE SCALE GENOMIC DNA]</scope>
    <source>
        <strain evidence="2">SPO-2</strain>
    </source>
</reference>